<feature type="compositionally biased region" description="Polar residues" evidence="1">
    <location>
        <begin position="38"/>
        <end position="53"/>
    </location>
</feature>
<dbReference type="Proteomes" id="UP000693970">
    <property type="component" value="Unassembled WGS sequence"/>
</dbReference>
<reference evidence="2" key="2">
    <citation type="submission" date="2021-04" db="EMBL/GenBank/DDBJ databases">
        <authorList>
            <person name="Podell S."/>
        </authorList>
    </citation>
    <scope>NUCLEOTIDE SEQUENCE</scope>
    <source>
        <strain evidence="2">Hildebrandi</strain>
    </source>
</reference>
<organism evidence="2 3">
    <name type="scientific">Nitzschia inconspicua</name>
    <dbReference type="NCBI Taxonomy" id="303405"/>
    <lineage>
        <taxon>Eukaryota</taxon>
        <taxon>Sar</taxon>
        <taxon>Stramenopiles</taxon>
        <taxon>Ochrophyta</taxon>
        <taxon>Bacillariophyta</taxon>
        <taxon>Bacillariophyceae</taxon>
        <taxon>Bacillariophycidae</taxon>
        <taxon>Bacillariales</taxon>
        <taxon>Bacillariaceae</taxon>
        <taxon>Nitzschia</taxon>
    </lineage>
</organism>
<evidence type="ECO:0000313" key="3">
    <source>
        <dbReference type="Proteomes" id="UP000693970"/>
    </source>
</evidence>
<comment type="caution">
    <text evidence="2">The sequence shown here is derived from an EMBL/GenBank/DDBJ whole genome shotgun (WGS) entry which is preliminary data.</text>
</comment>
<feature type="compositionally biased region" description="Low complexity" evidence="1">
    <location>
        <begin position="195"/>
        <end position="214"/>
    </location>
</feature>
<dbReference type="EMBL" id="JAGRRH010000007">
    <property type="protein sequence ID" value="KAG7366670.1"/>
    <property type="molecule type" value="Genomic_DNA"/>
</dbReference>
<dbReference type="AlphaFoldDB" id="A0A9K3Q154"/>
<gene>
    <name evidence="2" type="ORF">IV203_029340</name>
</gene>
<feature type="region of interest" description="Disordered" evidence="1">
    <location>
        <begin position="284"/>
        <end position="344"/>
    </location>
</feature>
<feature type="compositionally biased region" description="Polar residues" evidence="1">
    <location>
        <begin position="332"/>
        <end position="344"/>
    </location>
</feature>
<accession>A0A9K3Q154</accession>
<protein>
    <submittedName>
        <fullName evidence="2">Uncharacterized protein</fullName>
    </submittedName>
</protein>
<feature type="region of interest" description="Disordered" evidence="1">
    <location>
        <begin position="87"/>
        <end position="125"/>
    </location>
</feature>
<feature type="region of interest" description="Disordered" evidence="1">
    <location>
        <begin position="1"/>
        <end position="74"/>
    </location>
</feature>
<evidence type="ECO:0000313" key="2">
    <source>
        <dbReference type="EMBL" id="KAG7366670.1"/>
    </source>
</evidence>
<keyword evidence="3" id="KW-1185">Reference proteome</keyword>
<feature type="compositionally biased region" description="Basic residues" evidence="1">
    <location>
        <begin position="90"/>
        <end position="109"/>
    </location>
</feature>
<feature type="region of interest" description="Disordered" evidence="1">
    <location>
        <begin position="189"/>
        <end position="226"/>
    </location>
</feature>
<sequence>MPPPPPPSASYLLVLDSDSEDENERPFIREYRQDPNESDSNGVNAHSTPTSGSRRPHVVEEDNEDEDDVDTSIDEYLLGLAAGSNCDVKKKTKMNKNQKRKMRRKKKKSKCGETGQDAATGGKRECDAKVSFSNVSIRTYPRAFSVDAVPADGGWPLGMELTNYHDEEPVDLEFFESAKQAALKERWEKMLEAQSKAPSSSPSFSSKSKSSSSSDKPKPIDPEVMELMNSLHKVKINGKSNQKENIPDPVYETRQWDYRNKVKNPLFGVLSEAKRQDIFLAASGGSTTEQQQQNGSSDSSPSKGRARSNSVSSAGSAQSSKQHGYNARRSRSSSTGNYSGNQNFNDTYSQVYVMHVRNELEELRNERSKSGATGCNCRKLNIYIPPKDGTAGKKAQHKRLKPSKLSQELKKRNLYDESMSREDMEKVLHKSVEEEPCCRDEDCFCVRNGIDCQADACSCWHDSHVHVKRFSDSGPLSSEDIEKRCGNPLGMYVVDLDAIDSFRAKIIQNQKDGMLFCLPTSSGETSQ</sequence>
<evidence type="ECO:0000256" key="1">
    <source>
        <dbReference type="SAM" id="MobiDB-lite"/>
    </source>
</evidence>
<feature type="compositionally biased region" description="Basic and acidic residues" evidence="1">
    <location>
        <begin position="24"/>
        <end position="35"/>
    </location>
</feature>
<reference evidence="2" key="1">
    <citation type="journal article" date="2021" name="Sci. Rep.">
        <title>Diploid genomic architecture of Nitzschia inconspicua, an elite biomass production diatom.</title>
        <authorList>
            <person name="Oliver A."/>
            <person name="Podell S."/>
            <person name="Pinowska A."/>
            <person name="Traller J.C."/>
            <person name="Smith S.R."/>
            <person name="McClure R."/>
            <person name="Beliaev A."/>
            <person name="Bohutskyi P."/>
            <person name="Hill E.A."/>
            <person name="Rabines A."/>
            <person name="Zheng H."/>
            <person name="Allen L.Z."/>
            <person name="Kuo A."/>
            <person name="Grigoriev I.V."/>
            <person name="Allen A.E."/>
            <person name="Hazlebeck D."/>
            <person name="Allen E.E."/>
        </authorList>
    </citation>
    <scope>NUCLEOTIDE SEQUENCE</scope>
    <source>
        <strain evidence="2">Hildebrandi</strain>
    </source>
</reference>
<feature type="compositionally biased region" description="Low complexity" evidence="1">
    <location>
        <begin position="307"/>
        <end position="320"/>
    </location>
</feature>
<proteinExistence type="predicted"/>
<feature type="compositionally biased region" description="Acidic residues" evidence="1">
    <location>
        <begin position="61"/>
        <end position="73"/>
    </location>
</feature>
<name>A0A9K3Q154_9STRA</name>
<feature type="compositionally biased region" description="Polar residues" evidence="1">
    <location>
        <begin position="284"/>
        <end position="302"/>
    </location>
</feature>
<dbReference type="OrthoDB" id="45756at2759"/>